<keyword evidence="4" id="KW-1185">Reference proteome</keyword>
<dbReference type="RefSeq" id="XP_001030026.1">
    <property type="nucleotide sequence ID" value="XM_001030026.1"/>
</dbReference>
<reference evidence="4" key="1">
    <citation type="journal article" date="2006" name="PLoS Biol.">
        <title>Macronuclear genome sequence of the ciliate Tetrahymena thermophila, a model eukaryote.</title>
        <authorList>
            <person name="Eisen J.A."/>
            <person name="Coyne R.S."/>
            <person name="Wu M."/>
            <person name="Wu D."/>
            <person name="Thiagarajan M."/>
            <person name="Wortman J.R."/>
            <person name="Badger J.H."/>
            <person name="Ren Q."/>
            <person name="Amedeo P."/>
            <person name="Jones K.M."/>
            <person name="Tallon L.J."/>
            <person name="Delcher A.L."/>
            <person name="Salzberg S.L."/>
            <person name="Silva J.C."/>
            <person name="Haas B.J."/>
            <person name="Majoros W.H."/>
            <person name="Farzad M."/>
            <person name="Carlton J.M."/>
            <person name="Smith R.K. Jr."/>
            <person name="Garg J."/>
            <person name="Pearlman R.E."/>
            <person name="Karrer K.M."/>
            <person name="Sun L."/>
            <person name="Manning G."/>
            <person name="Elde N.C."/>
            <person name="Turkewitz A.P."/>
            <person name="Asai D.J."/>
            <person name="Wilkes D.E."/>
            <person name="Wang Y."/>
            <person name="Cai H."/>
            <person name="Collins K."/>
            <person name="Stewart B.A."/>
            <person name="Lee S.R."/>
            <person name="Wilamowska K."/>
            <person name="Weinberg Z."/>
            <person name="Ruzzo W.L."/>
            <person name="Wloga D."/>
            <person name="Gaertig J."/>
            <person name="Frankel J."/>
            <person name="Tsao C.-C."/>
            <person name="Gorovsky M.A."/>
            <person name="Keeling P.J."/>
            <person name="Waller R.F."/>
            <person name="Patron N.J."/>
            <person name="Cherry J.M."/>
            <person name="Stover N.A."/>
            <person name="Krieger C.J."/>
            <person name="del Toro C."/>
            <person name="Ryder H.F."/>
            <person name="Williamson S.C."/>
            <person name="Barbeau R.A."/>
            <person name="Hamilton E.P."/>
            <person name="Orias E."/>
        </authorList>
    </citation>
    <scope>NUCLEOTIDE SEQUENCE [LARGE SCALE GENOMIC DNA]</scope>
    <source>
        <strain evidence="4">SB210</strain>
    </source>
</reference>
<dbReference type="AlphaFoldDB" id="Q22AN1"/>
<feature type="region of interest" description="Disordered" evidence="2">
    <location>
        <begin position="102"/>
        <end position="151"/>
    </location>
</feature>
<proteinExistence type="predicted"/>
<dbReference type="EMBL" id="GG662520">
    <property type="protein sequence ID" value="EAR82363.1"/>
    <property type="molecule type" value="Genomic_DNA"/>
</dbReference>
<organism evidence="3 4">
    <name type="scientific">Tetrahymena thermophila (strain SB210)</name>
    <dbReference type="NCBI Taxonomy" id="312017"/>
    <lineage>
        <taxon>Eukaryota</taxon>
        <taxon>Sar</taxon>
        <taxon>Alveolata</taxon>
        <taxon>Ciliophora</taxon>
        <taxon>Intramacronucleata</taxon>
        <taxon>Oligohymenophorea</taxon>
        <taxon>Hymenostomatida</taxon>
        <taxon>Tetrahymenina</taxon>
        <taxon>Tetrahymenidae</taxon>
        <taxon>Tetrahymena</taxon>
    </lineage>
</organism>
<feature type="region of interest" description="Disordered" evidence="2">
    <location>
        <begin position="270"/>
        <end position="290"/>
    </location>
</feature>
<evidence type="ECO:0000313" key="4">
    <source>
        <dbReference type="Proteomes" id="UP000009168"/>
    </source>
</evidence>
<feature type="coiled-coil region" evidence="1">
    <location>
        <begin position="384"/>
        <end position="411"/>
    </location>
</feature>
<feature type="region of interest" description="Disordered" evidence="2">
    <location>
        <begin position="337"/>
        <end position="372"/>
    </location>
</feature>
<dbReference type="Proteomes" id="UP000009168">
    <property type="component" value="Unassembled WGS sequence"/>
</dbReference>
<feature type="region of interest" description="Disordered" evidence="2">
    <location>
        <begin position="669"/>
        <end position="694"/>
    </location>
</feature>
<accession>Q22AN1</accession>
<gene>
    <name evidence="3" type="ORF">TTHERM_01179940</name>
</gene>
<feature type="compositionally biased region" description="Acidic residues" evidence="2">
    <location>
        <begin position="133"/>
        <end position="147"/>
    </location>
</feature>
<feature type="compositionally biased region" description="Polar residues" evidence="2">
    <location>
        <begin position="190"/>
        <end position="202"/>
    </location>
</feature>
<evidence type="ECO:0000256" key="2">
    <source>
        <dbReference type="SAM" id="MobiDB-lite"/>
    </source>
</evidence>
<dbReference type="HOGENOM" id="CLU_314124_0_0_1"/>
<feature type="compositionally biased region" description="Pro residues" evidence="2">
    <location>
        <begin position="671"/>
        <end position="680"/>
    </location>
</feature>
<feature type="region of interest" description="Disordered" evidence="2">
    <location>
        <begin position="776"/>
        <end position="805"/>
    </location>
</feature>
<feature type="compositionally biased region" description="Polar residues" evidence="2">
    <location>
        <begin position="337"/>
        <end position="347"/>
    </location>
</feature>
<feature type="compositionally biased region" description="Low complexity" evidence="2">
    <location>
        <begin position="110"/>
        <end position="120"/>
    </location>
</feature>
<dbReference type="InParanoid" id="Q22AN1"/>
<feature type="compositionally biased region" description="Low complexity" evidence="2">
    <location>
        <begin position="348"/>
        <end position="366"/>
    </location>
</feature>
<name>Q22AN1_TETTS</name>
<evidence type="ECO:0000256" key="1">
    <source>
        <dbReference type="SAM" id="Coils"/>
    </source>
</evidence>
<protein>
    <submittedName>
        <fullName evidence="3">Uncharacterized protein</fullName>
    </submittedName>
</protein>
<feature type="region of interest" description="Disordered" evidence="2">
    <location>
        <begin position="190"/>
        <end position="214"/>
    </location>
</feature>
<evidence type="ECO:0000313" key="3">
    <source>
        <dbReference type="EMBL" id="EAR82363.1"/>
    </source>
</evidence>
<dbReference type="GeneID" id="7846422"/>
<sequence>MVSVQKIVQYYSQFFQSVVYEQVKHSDKIMTEWQYFSQLMSKEPLDYNRIQTYLDIISLNKNKQDHSLKKKQTNTPNSFINIQNQNSQNQFKLKLNTEENIDTDFDENDNSPSSRSSCSENNRERQILVFKNDDDDESENNQDDDGELPNQQNQNFFQQLEGGEEEIDQDNIMIIERKCFDDELNNFQQNPIYTSTSPTVQKSSEKDDYKKGSQSKINQVGMVLTPNTSKNIQQQKFSFYSNDQSLKTHESSNSPILKEVTSNFQNIKTTPHYNKSSQSNQNHNGLGKQLANNHTSQFTQNTVSSANNNQNNENIYISQNDVSKNYNINFKISPQLSKENSNQQSGISSTDIQKQQQQQQFSSSLSTKNNKMLTPSLSHFSITNKSLKNILQETTQHTKSLEQNIEMMEAQPNNQYCVIATPQATEQGSGYKKKNQSKQFNYNNNKIVNQNQTINKVESKHLKTQPSPSPAMFNIQPPVQPVCHTSNSQSSLKDFTIQDFENKEQQFQQVSQNQEQFESVSERKSLIKIVHNKIPFQESVNQPLLSIKPPFTPTEDNKMKREFNNLYLRKQIADIVTFFEGNSKKIDEVVEKIQNNQQQQQQGILQYQQNFNNNQLGLAGGQQFHRLGLSSNQMTPQSINPHNFAQLPSHNFQPFPQVSKQASQIQLFFQPTPPPAPAPPHSAHSIQNQQQQQIQQLYGYQQNQPHQQINQAFQQYQQRSTSQHNGVSNLYPQQPIYPANFIQQNNQQMQQQQQQQYNNIAQISRQNIYQPPLIPIKQASCPRGSSENNGGGRSLSTYSRDTSDGQVKTMFKRMRTYDICTNTQNSSQIPSSVQQQKNLNRTMDENINNSNNVSCMNLNTSKLNANNQTGLSNANNVSCNLNYSNNENNRYLTNSTNQLAQTNQNSSQELQQRKRSEYSFPDLKSFNKYIKK</sequence>
<keyword evidence="1" id="KW-0175">Coiled coil</keyword>
<dbReference type="KEGG" id="tet:TTHERM_01179940"/>